<dbReference type="RefSeq" id="WP_058351614.1">
    <property type="nucleotide sequence ID" value="NZ_CABMMD010000035.1"/>
</dbReference>
<evidence type="ECO:0000313" key="2">
    <source>
        <dbReference type="Proteomes" id="UP000054874"/>
    </source>
</evidence>
<comment type="caution">
    <text evidence="1">The sequence shown here is derived from an EMBL/GenBank/DDBJ whole genome shotgun (WGS) entry which is preliminary data.</text>
</comment>
<sequence length="145" mass="16014">MNKAVIYISGTMNETVDNMVVRVIERYCEKHGYEIAALLGESSQSGMSMPMKYSFIGMAEVEDIDTVVTLSSAMVGTTDDEIMETIDLLAHYGITVETAKEDMSAYYDALGSDGYCGCDDSSMDDTQIIKELDKLIRMVSGRQQD</sequence>
<dbReference type="AlphaFoldDB" id="A0A0V8QI20"/>
<protein>
    <submittedName>
        <fullName evidence="1">Uncharacterized protein</fullName>
    </submittedName>
</protein>
<keyword evidence="2" id="KW-1185">Reference proteome</keyword>
<accession>A0A0V8QI20</accession>
<reference evidence="1 2" key="1">
    <citation type="submission" date="2015-11" db="EMBL/GenBank/DDBJ databases">
        <title>Butyribacter intestini gen. nov., sp. nov., a butyric acid-producing bacterium of the family Lachnospiraceae isolated from the human faeces.</title>
        <authorList>
            <person name="Zou Y."/>
            <person name="Xue W."/>
            <person name="Luo G."/>
            <person name="Lv M."/>
        </authorList>
    </citation>
    <scope>NUCLEOTIDE SEQUENCE [LARGE SCALE GENOMIC DNA]</scope>
    <source>
        <strain evidence="1 2">ACET-33324</strain>
    </source>
</reference>
<name>A0A0V8QI20_9FIRM</name>
<dbReference type="EMBL" id="LNAM01000035">
    <property type="protein sequence ID" value="KSV60210.1"/>
    <property type="molecule type" value="Genomic_DNA"/>
</dbReference>
<dbReference type="OrthoDB" id="2057118at2"/>
<gene>
    <name evidence="1" type="ORF">ASU35_06540</name>
</gene>
<dbReference type="Proteomes" id="UP000054874">
    <property type="component" value="Unassembled WGS sequence"/>
</dbReference>
<organism evidence="1 2">
    <name type="scientific">Acetivibrio ethanolgignens</name>
    <dbReference type="NCBI Taxonomy" id="290052"/>
    <lineage>
        <taxon>Bacteria</taxon>
        <taxon>Bacillati</taxon>
        <taxon>Bacillota</taxon>
        <taxon>Clostridia</taxon>
        <taxon>Eubacteriales</taxon>
        <taxon>Oscillospiraceae</taxon>
        <taxon>Acetivibrio</taxon>
    </lineage>
</organism>
<evidence type="ECO:0000313" key="1">
    <source>
        <dbReference type="EMBL" id="KSV60210.1"/>
    </source>
</evidence>
<proteinExistence type="predicted"/>
<dbReference type="STRING" id="290052.ASU35_06540"/>